<accession>A0A4S8MBL7</accession>
<reference evidence="1 2" key="1">
    <citation type="journal article" date="2019" name="Nat. Ecol. Evol.">
        <title>Megaphylogeny resolves global patterns of mushroom evolution.</title>
        <authorList>
            <person name="Varga T."/>
            <person name="Krizsan K."/>
            <person name="Foldi C."/>
            <person name="Dima B."/>
            <person name="Sanchez-Garcia M."/>
            <person name="Sanchez-Ramirez S."/>
            <person name="Szollosi G.J."/>
            <person name="Szarkandi J.G."/>
            <person name="Papp V."/>
            <person name="Albert L."/>
            <person name="Andreopoulos W."/>
            <person name="Angelini C."/>
            <person name="Antonin V."/>
            <person name="Barry K.W."/>
            <person name="Bougher N.L."/>
            <person name="Buchanan P."/>
            <person name="Buyck B."/>
            <person name="Bense V."/>
            <person name="Catcheside P."/>
            <person name="Chovatia M."/>
            <person name="Cooper J."/>
            <person name="Damon W."/>
            <person name="Desjardin D."/>
            <person name="Finy P."/>
            <person name="Geml J."/>
            <person name="Haridas S."/>
            <person name="Hughes K."/>
            <person name="Justo A."/>
            <person name="Karasinski D."/>
            <person name="Kautmanova I."/>
            <person name="Kiss B."/>
            <person name="Kocsube S."/>
            <person name="Kotiranta H."/>
            <person name="LaButti K.M."/>
            <person name="Lechner B.E."/>
            <person name="Liimatainen K."/>
            <person name="Lipzen A."/>
            <person name="Lukacs Z."/>
            <person name="Mihaltcheva S."/>
            <person name="Morgado L.N."/>
            <person name="Niskanen T."/>
            <person name="Noordeloos M.E."/>
            <person name="Ohm R.A."/>
            <person name="Ortiz-Santana B."/>
            <person name="Ovrebo C."/>
            <person name="Racz N."/>
            <person name="Riley R."/>
            <person name="Savchenko A."/>
            <person name="Shiryaev A."/>
            <person name="Soop K."/>
            <person name="Spirin V."/>
            <person name="Szebenyi C."/>
            <person name="Tomsovsky M."/>
            <person name="Tulloss R.E."/>
            <person name="Uehling J."/>
            <person name="Grigoriev I.V."/>
            <person name="Vagvolgyi C."/>
            <person name="Papp T."/>
            <person name="Martin F.M."/>
            <person name="Miettinen O."/>
            <person name="Hibbett D.S."/>
            <person name="Nagy L.G."/>
        </authorList>
    </citation>
    <scope>NUCLEOTIDE SEQUENCE [LARGE SCALE GENOMIC DNA]</scope>
    <source>
        <strain evidence="1 2">CBS 962.96</strain>
    </source>
</reference>
<keyword evidence="2" id="KW-1185">Reference proteome</keyword>
<dbReference type="EMBL" id="ML179112">
    <property type="protein sequence ID" value="THU99894.1"/>
    <property type="molecule type" value="Genomic_DNA"/>
</dbReference>
<dbReference type="Proteomes" id="UP000297245">
    <property type="component" value="Unassembled WGS sequence"/>
</dbReference>
<protein>
    <submittedName>
        <fullName evidence="1">Uncharacterized protein</fullName>
    </submittedName>
</protein>
<gene>
    <name evidence="1" type="ORF">K435DRAFT_794598</name>
</gene>
<name>A0A4S8MBL7_DENBC</name>
<evidence type="ECO:0000313" key="1">
    <source>
        <dbReference type="EMBL" id="THU99894.1"/>
    </source>
</evidence>
<organism evidence="1 2">
    <name type="scientific">Dendrothele bispora (strain CBS 962.96)</name>
    <dbReference type="NCBI Taxonomy" id="1314807"/>
    <lineage>
        <taxon>Eukaryota</taxon>
        <taxon>Fungi</taxon>
        <taxon>Dikarya</taxon>
        <taxon>Basidiomycota</taxon>
        <taxon>Agaricomycotina</taxon>
        <taxon>Agaricomycetes</taxon>
        <taxon>Agaricomycetidae</taxon>
        <taxon>Agaricales</taxon>
        <taxon>Agaricales incertae sedis</taxon>
        <taxon>Dendrothele</taxon>
    </lineage>
</organism>
<evidence type="ECO:0000313" key="2">
    <source>
        <dbReference type="Proteomes" id="UP000297245"/>
    </source>
</evidence>
<dbReference type="AlphaFoldDB" id="A0A4S8MBL7"/>
<sequence length="215" mass="24212">MCTGIHGTQEAERTRVLGEVPKKFRQLFPNPNVYLSLPGIIWKGRTTVVISRSRAQKGLDSLVGKALSKNCQTAKKEVSSMHGRVVRERRVVFDVMVQAVNRMGGKKESVELSTPNRREFNGTVLTISSIILLLATHPRPPLTPLSTPRLQYRLMAVLTNQGDREKERDSRGYGSSSRLLREIRTSIQSPKTELQDIWNELVRQEFDVEVSGDDG</sequence>
<proteinExistence type="predicted"/>